<dbReference type="EMBL" id="CP134500">
    <property type="protein sequence ID" value="WNF31075.1"/>
    <property type="molecule type" value="Genomic_DNA"/>
</dbReference>
<keyword evidence="2" id="KW-1185">Reference proteome</keyword>
<name>A0ABY9W898_9ACTN</name>
<proteinExistence type="predicted"/>
<dbReference type="Proteomes" id="UP001303236">
    <property type="component" value="Chromosome"/>
</dbReference>
<accession>A0ABY9W898</accession>
<organism evidence="1 2">
    <name type="scientific">Streptomyces durocortorensis</name>
    <dbReference type="NCBI Taxonomy" id="2811104"/>
    <lineage>
        <taxon>Bacteria</taxon>
        <taxon>Bacillati</taxon>
        <taxon>Actinomycetota</taxon>
        <taxon>Actinomycetes</taxon>
        <taxon>Kitasatosporales</taxon>
        <taxon>Streptomycetaceae</taxon>
        <taxon>Streptomyces</taxon>
    </lineage>
</organism>
<evidence type="ECO:0000313" key="2">
    <source>
        <dbReference type="Proteomes" id="UP001303236"/>
    </source>
</evidence>
<protein>
    <submittedName>
        <fullName evidence="1">Uncharacterized protein</fullName>
    </submittedName>
</protein>
<sequence>MDISSRTPLSDGQLPSEIARIVKDVSRRSRKQAPPEEQQDLTFSLIQELKEALISRFLPGVNLKVAHDIAEALVAASGRGGDAYHSLARRFAAHAGLLHAGEEVVRRLSAEPVR</sequence>
<gene>
    <name evidence="1" type="ORF">RI138_31965</name>
</gene>
<evidence type="ECO:0000313" key="1">
    <source>
        <dbReference type="EMBL" id="WNF31075.1"/>
    </source>
</evidence>
<reference evidence="1 2" key="1">
    <citation type="submission" date="2023-09" db="EMBL/GenBank/DDBJ databases">
        <title>Genome completion map analysis of the actinomycetes C11-1.</title>
        <authorList>
            <person name="Qin P."/>
            <person name="Guan P."/>
        </authorList>
    </citation>
    <scope>NUCLEOTIDE SEQUENCE [LARGE SCALE GENOMIC DNA]</scope>
    <source>
        <strain evidence="1 2">C11-1</strain>
    </source>
</reference>